<name>A0ACC0CMA4_9PEZI</name>
<sequence length="287" mass="31582">MMLLIGLKFWKKAFLLCLSLLLVVGFAVLSHDDAMGVGSRWYHPYPSSDYATSQFPPSLLAEGMPFRVMFMGASITRGDVSTGNFGFRKPLRDQLASAGNLVNLVGSQQLGDFKDNDLEAYPGTRIDELHGHAIHIVPETKPNLFILHVGTNDCLQNWDTGNLGVRVRDFVNYLLATSPKATVIMSTLITNTVPEVEPRILDVNSQIRQVASFMQAEGKPVVLAEMHYDQGLPNRPQPGDISPDGTHPFDLGYAMMADVFWNSVLEAESKGLFRSPEMNGIPDDGDA</sequence>
<keyword evidence="1" id="KW-0378">Hydrolase</keyword>
<comment type="caution">
    <text evidence="1">The sequence shown here is derived from an EMBL/GenBank/DDBJ whole genome shotgun (WGS) entry which is preliminary data.</text>
</comment>
<dbReference type="Proteomes" id="UP001497680">
    <property type="component" value="Unassembled WGS sequence"/>
</dbReference>
<evidence type="ECO:0000313" key="1">
    <source>
        <dbReference type="EMBL" id="KAI6081462.1"/>
    </source>
</evidence>
<organism evidence="1 2">
    <name type="scientific">Hypoxylon rubiginosum</name>
    <dbReference type="NCBI Taxonomy" id="110542"/>
    <lineage>
        <taxon>Eukaryota</taxon>
        <taxon>Fungi</taxon>
        <taxon>Dikarya</taxon>
        <taxon>Ascomycota</taxon>
        <taxon>Pezizomycotina</taxon>
        <taxon>Sordariomycetes</taxon>
        <taxon>Xylariomycetidae</taxon>
        <taxon>Xylariales</taxon>
        <taxon>Hypoxylaceae</taxon>
        <taxon>Hypoxylon</taxon>
    </lineage>
</organism>
<gene>
    <name evidence="1" type="ORF">F4821DRAFT_26271</name>
</gene>
<keyword evidence="2" id="KW-1185">Reference proteome</keyword>
<protein>
    <submittedName>
        <fullName evidence="1">SGNH hydrolase-type esterase domain-containing protein</fullName>
    </submittedName>
</protein>
<evidence type="ECO:0000313" key="2">
    <source>
        <dbReference type="Proteomes" id="UP001497680"/>
    </source>
</evidence>
<proteinExistence type="predicted"/>
<dbReference type="EMBL" id="MU394395">
    <property type="protein sequence ID" value="KAI6081462.1"/>
    <property type="molecule type" value="Genomic_DNA"/>
</dbReference>
<reference evidence="1 2" key="1">
    <citation type="journal article" date="2022" name="New Phytol.">
        <title>Ecological generalism drives hyperdiversity of secondary metabolite gene clusters in xylarialean endophytes.</title>
        <authorList>
            <person name="Franco M.E.E."/>
            <person name="Wisecaver J.H."/>
            <person name="Arnold A.E."/>
            <person name="Ju Y.M."/>
            <person name="Slot J.C."/>
            <person name="Ahrendt S."/>
            <person name="Moore L.P."/>
            <person name="Eastman K.E."/>
            <person name="Scott K."/>
            <person name="Konkel Z."/>
            <person name="Mondo S.J."/>
            <person name="Kuo A."/>
            <person name="Hayes R.D."/>
            <person name="Haridas S."/>
            <person name="Andreopoulos B."/>
            <person name="Riley R."/>
            <person name="LaButti K."/>
            <person name="Pangilinan J."/>
            <person name="Lipzen A."/>
            <person name="Amirebrahimi M."/>
            <person name="Yan J."/>
            <person name="Adam C."/>
            <person name="Keymanesh K."/>
            <person name="Ng V."/>
            <person name="Louie K."/>
            <person name="Northen T."/>
            <person name="Drula E."/>
            <person name="Henrissat B."/>
            <person name="Hsieh H.M."/>
            <person name="Youens-Clark K."/>
            <person name="Lutzoni F."/>
            <person name="Miadlikowska J."/>
            <person name="Eastwood D.C."/>
            <person name="Hamelin R.C."/>
            <person name="Grigoriev I.V."/>
            <person name="U'Ren J.M."/>
        </authorList>
    </citation>
    <scope>NUCLEOTIDE SEQUENCE [LARGE SCALE GENOMIC DNA]</scope>
    <source>
        <strain evidence="1 2">ER1909</strain>
    </source>
</reference>
<accession>A0ACC0CMA4</accession>